<name>A0A1H4PCU5_9PSEU</name>
<dbReference type="GO" id="GO:0003871">
    <property type="term" value="F:5-methyltetrahydropteroyltriglutamate-homocysteine S-methyltransferase activity"/>
    <property type="evidence" value="ECO:0007669"/>
    <property type="project" value="InterPro"/>
</dbReference>
<dbReference type="CDD" id="cd03310">
    <property type="entry name" value="CIMS_like"/>
    <property type="match status" value="1"/>
</dbReference>
<proteinExistence type="predicted"/>
<evidence type="ECO:0000313" key="2">
    <source>
        <dbReference type="EMBL" id="SEC05239.1"/>
    </source>
</evidence>
<dbReference type="Pfam" id="PF01717">
    <property type="entry name" value="Meth_synt_2"/>
    <property type="match status" value="1"/>
</dbReference>
<dbReference type="STRING" id="208445.SAMN04489727_2379"/>
<organism evidence="2 3">
    <name type="scientific">Amycolatopsis tolypomycina</name>
    <dbReference type="NCBI Taxonomy" id="208445"/>
    <lineage>
        <taxon>Bacteria</taxon>
        <taxon>Bacillati</taxon>
        <taxon>Actinomycetota</taxon>
        <taxon>Actinomycetes</taxon>
        <taxon>Pseudonocardiales</taxon>
        <taxon>Pseudonocardiaceae</taxon>
        <taxon>Amycolatopsis</taxon>
    </lineage>
</organism>
<keyword evidence="3" id="KW-1185">Reference proteome</keyword>
<feature type="domain" description="Cobalamin-independent methionine synthase MetE C-terminal/archaeal" evidence="1">
    <location>
        <begin position="41"/>
        <end position="364"/>
    </location>
</feature>
<dbReference type="GO" id="GO:0008270">
    <property type="term" value="F:zinc ion binding"/>
    <property type="evidence" value="ECO:0007669"/>
    <property type="project" value="InterPro"/>
</dbReference>
<reference evidence="3" key="1">
    <citation type="submission" date="2016-10" db="EMBL/GenBank/DDBJ databases">
        <authorList>
            <person name="Varghese N."/>
            <person name="Submissions S."/>
        </authorList>
    </citation>
    <scope>NUCLEOTIDE SEQUENCE [LARGE SCALE GENOMIC DNA]</scope>
    <source>
        <strain evidence="3">DSM 44544</strain>
    </source>
</reference>
<evidence type="ECO:0000259" key="1">
    <source>
        <dbReference type="Pfam" id="PF01717"/>
    </source>
</evidence>
<evidence type="ECO:0000313" key="3">
    <source>
        <dbReference type="Proteomes" id="UP000199622"/>
    </source>
</evidence>
<gene>
    <name evidence="2" type="ORF">SAMN04489727_2379</name>
</gene>
<dbReference type="SUPFAM" id="SSF51726">
    <property type="entry name" value="UROD/MetE-like"/>
    <property type="match status" value="1"/>
</dbReference>
<sequence>MVPLKGNAVYVRISAPRAGLALGGRPESVVVSERIWPSGAATAIGSMPGNDPAEAAAVVFGELPDFPHLPELPARGVGADMLGRTAALLVDLAVDVVPSGYRVASRPGHEHRRAVDLLRWDLDAVQEAREKAGVTPPVFKVQLAGPWTLGAGIELPRGHRVLTDRGALRDFTSSLLDGLAGHVAEVQARTGAPVVVQFDEPSLPAVLAGGLSTPSGYGSVPAVPEPEARQLLTTVIDGARRITDRPVILHCCAAKPPLGMLREAGADALAFDIAALDGASAAFLDEIGEVWDGGATLFLGAVPATAPGGSPTLKDVGEPAFRLADRLGFNRSVLAERAVPTPACGLAGATPEWMRRALSLTRDLGKAFVEPPEGW</sequence>
<accession>A0A1H4PCU5</accession>
<dbReference type="GO" id="GO:0009086">
    <property type="term" value="P:methionine biosynthetic process"/>
    <property type="evidence" value="ECO:0007669"/>
    <property type="project" value="InterPro"/>
</dbReference>
<dbReference type="InterPro" id="IPR002629">
    <property type="entry name" value="Met_Synth_C/arc"/>
</dbReference>
<dbReference type="Gene3D" id="3.20.20.210">
    <property type="match status" value="1"/>
</dbReference>
<protein>
    <submittedName>
        <fullName evidence="2">Cobalamin-independent synthase, Catalytic domain</fullName>
    </submittedName>
</protein>
<dbReference type="AlphaFoldDB" id="A0A1H4PCU5"/>
<dbReference type="Proteomes" id="UP000199622">
    <property type="component" value="Unassembled WGS sequence"/>
</dbReference>
<dbReference type="InterPro" id="IPR038071">
    <property type="entry name" value="UROD/MetE-like_sf"/>
</dbReference>
<dbReference type="EMBL" id="FNSO01000004">
    <property type="protein sequence ID" value="SEC05239.1"/>
    <property type="molecule type" value="Genomic_DNA"/>
</dbReference>